<dbReference type="OrthoDB" id="8910160at2"/>
<dbReference type="Proteomes" id="UP000013911">
    <property type="component" value="Unassembled WGS sequence"/>
</dbReference>
<name>R7ZFZ1_LYSSH</name>
<evidence type="ECO:0000313" key="2">
    <source>
        <dbReference type="Proteomes" id="UP000013911"/>
    </source>
</evidence>
<reference evidence="1 2" key="1">
    <citation type="submission" date="2013-04" db="EMBL/GenBank/DDBJ databases">
        <title>Draft genome of the heavy metal tolerant bacterium Lysinibacillus sphaericus strain OT4b.31.</title>
        <authorList>
            <person name="Pena-Montenegro T.D."/>
            <person name="Dussan J."/>
        </authorList>
    </citation>
    <scope>NUCLEOTIDE SEQUENCE [LARGE SCALE GENOMIC DNA]</scope>
    <source>
        <strain evidence="1 2">OT4b.31</strain>
    </source>
</reference>
<organism evidence="1 2">
    <name type="scientific">Lysinibacillus sphaericus OT4b.31</name>
    <dbReference type="NCBI Taxonomy" id="1285586"/>
    <lineage>
        <taxon>Bacteria</taxon>
        <taxon>Bacillati</taxon>
        <taxon>Bacillota</taxon>
        <taxon>Bacilli</taxon>
        <taxon>Bacillales</taxon>
        <taxon>Bacillaceae</taxon>
        <taxon>Lysinibacillus</taxon>
    </lineage>
</organism>
<dbReference type="RefSeq" id="WP_010858587.1">
    <property type="nucleotide sequence ID" value="NZ_KB933398.1"/>
</dbReference>
<sequence length="314" mass="35831">MYFPFLRGKQNELIAIRDLVQQGVISEEIVPVVEPIKYSSTLISTIEKFIEFQRELVVIVNPIVGAFIDDLNEDEEYVIRIRELLRSPSITIGYYLYGNSVEDLEAITEAFGISLEQVAIIHRDISNLSVYDTLYNEVIPRYNFIPSSTEFRVRFANQNAVLLTDPFVKRDRNVDYADIDEPFSSEHLFYQQQGFIGFSDYSVVGSDYIDGGFGALAVAIHIVYLDNQNNLRIRHFISDSNEDRTDPRGKFSEALVKVVTWYNDKDDQRLNTSGLATLLNYDETGTSTSLGVVKRLSIMHHLEIINGILVPIPR</sequence>
<dbReference type="AlphaFoldDB" id="R7ZFZ1"/>
<accession>R7ZFZ1</accession>
<gene>
    <name evidence="1" type="ORF">H131_08168</name>
</gene>
<comment type="caution">
    <text evidence="1">The sequence shown here is derived from an EMBL/GenBank/DDBJ whole genome shotgun (WGS) entry which is preliminary data.</text>
</comment>
<dbReference type="EMBL" id="AQPX01000014">
    <property type="protein sequence ID" value="EON72993.1"/>
    <property type="molecule type" value="Genomic_DNA"/>
</dbReference>
<dbReference type="InterPro" id="IPR047727">
    <property type="entry name" value="Sce7725-like"/>
</dbReference>
<dbReference type="eggNOG" id="ENOG502ZAXQ">
    <property type="taxonomic scope" value="Bacteria"/>
</dbReference>
<evidence type="ECO:0000313" key="1">
    <source>
        <dbReference type="EMBL" id="EON72993.1"/>
    </source>
</evidence>
<dbReference type="NCBIfam" id="NF033831">
    <property type="entry name" value="sce7725_fam"/>
    <property type="match status" value="1"/>
</dbReference>
<dbReference type="PATRIC" id="fig|1285586.5.peg.1655"/>
<dbReference type="HOGENOM" id="CLU_076300_1_0_9"/>
<proteinExistence type="predicted"/>
<protein>
    <submittedName>
        <fullName evidence="1">SepS16B protein</fullName>
    </submittedName>
</protein>